<name>M1DTJ9_SOLTU</name>
<sequence>MASPSNLKLALIPFENPENLFELPAVMFIDPCGITHLTYPLMEGASIQGESRNSSLGSDLGDDTITLSEGEQTFSKEQAHSSCDTDDDIPLVQMVSKRLRSRLSQQSCRPIAMIRPDAHASLISNPSMRAPVRVTRSVQRTRDAMLLAKSTKITRPVQISCDVIAFGLDISSFFRFLPNVKRGKVRAYGDYLFNASGKNLP</sequence>
<proteinExistence type="predicted"/>
<dbReference type="EnsemblPlants" id="PGSC0003DMT400094168">
    <property type="protein sequence ID" value="PGSC0003DMT400094168"/>
    <property type="gene ID" value="PGSC0003DMG400043739"/>
</dbReference>
<dbReference type="PaxDb" id="4113-PGSC0003DMT400094168"/>
<accession>M1DTJ9</accession>
<dbReference type="Proteomes" id="UP000011115">
    <property type="component" value="Unassembled WGS sequence"/>
</dbReference>
<reference evidence="1" key="2">
    <citation type="submission" date="2015-06" db="UniProtKB">
        <authorList>
            <consortium name="EnsemblPlants"/>
        </authorList>
    </citation>
    <scope>IDENTIFICATION</scope>
    <source>
        <strain evidence="1">DM1-3 516 R44</strain>
    </source>
</reference>
<dbReference type="Gramene" id="PGSC0003DMT400094168">
    <property type="protein sequence ID" value="PGSC0003DMT400094168"/>
    <property type="gene ID" value="PGSC0003DMG400043739"/>
</dbReference>
<dbReference type="AlphaFoldDB" id="M1DTJ9"/>
<dbReference type="InParanoid" id="M1DTJ9"/>
<dbReference type="HOGENOM" id="CLU_1436737_0_0_1"/>
<reference evidence="2" key="1">
    <citation type="journal article" date="2011" name="Nature">
        <title>Genome sequence and analysis of the tuber crop potato.</title>
        <authorList>
            <consortium name="The Potato Genome Sequencing Consortium"/>
        </authorList>
    </citation>
    <scope>NUCLEOTIDE SEQUENCE [LARGE SCALE GENOMIC DNA]</scope>
    <source>
        <strain evidence="2">cv. DM1-3 516 R44</strain>
    </source>
</reference>
<evidence type="ECO:0000313" key="1">
    <source>
        <dbReference type="EnsemblPlants" id="PGSC0003DMT400094168"/>
    </source>
</evidence>
<keyword evidence="2" id="KW-1185">Reference proteome</keyword>
<evidence type="ECO:0000313" key="2">
    <source>
        <dbReference type="Proteomes" id="UP000011115"/>
    </source>
</evidence>
<organism evidence="1 2">
    <name type="scientific">Solanum tuberosum</name>
    <name type="common">Potato</name>
    <dbReference type="NCBI Taxonomy" id="4113"/>
    <lineage>
        <taxon>Eukaryota</taxon>
        <taxon>Viridiplantae</taxon>
        <taxon>Streptophyta</taxon>
        <taxon>Embryophyta</taxon>
        <taxon>Tracheophyta</taxon>
        <taxon>Spermatophyta</taxon>
        <taxon>Magnoliopsida</taxon>
        <taxon>eudicotyledons</taxon>
        <taxon>Gunneridae</taxon>
        <taxon>Pentapetalae</taxon>
        <taxon>asterids</taxon>
        <taxon>lamiids</taxon>
        <taxon>Solanales</taxon>
        <taxon>Solanaceae</taxon>
        <taxon>Solanoideae</taxon>
        <taxon>Solaneae</taxon>
        <taxon>Solanum</taxon>
    </lineage>
</organism>
<protein>
    <submittedName>
        <fullName evidence="1">Uncharacterized protein</fullName>
    </submittedName>
</protein>